<sequence length="302" mass="31746">MKRILLSLSILISAATQAQNITYEGFDVFPGVAGPGASGQWVFTNQSAPTGAANWTQGGGTAFANTGGQSGGATSFTLVNYTSATGTGTISNWLLAPVYDLQNGDVISFWSRQGGEAPQIYADRLQMRIATSWSDFSAMPTGADGVGDFTLLATDINPNLTPDGYPLAWTNYTYTVEGLDGIVPCRIAFRYFVTDGGTTGANSNIIGVDTFSIDRPLNTEGFFAANFAVSPNPASNVLNVNAKTGASLKKIELTDMNGRIVKSLDMGNVSQTQINVSDLQSGIYLLKISSDSGVGTSKIVKN</sequence>
<organism evidence="4 5">
    <name type="scientific">Flavobacterium caeni</name>
    <dbReference type="NCBI Taxonomy" id="490189"/>
    <lineage>
        <taxon>Bacteria</taxon>
        <taxon>Pseudomonadati</taxon>
        <taxon>Bacteroidota</taxon>
        <taxon>Flavobacteriia</taxon>
        <taxon>Flavobacteriales</taxon>
        <taxon>Flavobacteriaceae</taxon>
        <taxon>Flavobacterium</taxon>
    </lineage>
</organism>
<name>A0A1G5JTP1_9FLAO</name>
<evidence type="ECO:0000256" key="1">
    <source>
        <dbReference type="ARBA" id="ARBA00022729"/>
    </source>
</evidence>
<evidence type="ECO:0000313" key="5">
    <source>
        <dbReference type="Proteomes" id="UP000199354"/>
    </source>
</evidence>
<dbReference type="NCBIfam" id="NF038128">
    <property type="entry name" value="choice_anch_J"/>
    <property type="match status" value="1"/>
</dbReference>
<dbReference type="InterPro" id="IPR026444">
    <property type="entry name" value="Secre_tail"/>
</dbReference>
<dbReference type="STRING" id="490189.SAMN02927903_02867"/>
<proteinExistence type="predicted"/>
<feature type="chain" id="PRO_5011717842" evidence="2">
    <location>
        <begin position="19"/>
        <end position="302"/>
    </location>
</feature>
<protein>
    <submittedName>
        <fullName evidence="4">Por secretion system C-terminal sorting domain-containing protein</fullName>
    </submittedName>
</protein>
<evidence type="ECO:0000313" key="4">
    <source>
        <dbReference type="EMBL" id="SCY91291.1"/>
    </source>
</evidence>
<dbReference type="AlphaFoldDB" id="A0A1G5JTP1"/>
<dbReference type="Proteomes" id="UP000199354">
    <property type="component" value="Unassembled WGS sequence"/>
</dbReference>
<evidence type="ECO:0000256" key="2">
    <source>
        <dbReference type="SAM" id="SignalP"/>
    </source>
</evidence>
<dbReference type="Pfam" id="PF18962">
    <property type="entry name" value="Por_Secre_tail"/>
    <property type="match status" value="1"/>
</dbReference>
<dbReference type="EMBL" id="FMVF01000016">
    <property type="protein sequence ID" value="SCY91291.1"/>
    <property type="molecule type" value="Genomic_DNA"/>
</dbReference>
<dbReference type="RefSeq" id="WP_170826878.1">
    <property type="nucleotide sequence ID" value="NZ_FMVF01000016.1"/>
</dbReference>
<reference evidence="4 5" key="1">
    <citation type="submission" date="2016-10" db="EMBL/GenBank/DDBJ databases">
        <authorList>
            <person name="de Groot N.N."/>
        </authorList>
    </citation>
    <scope>NUCLEOTIDE SEQUENCE [LARGE SCALE GENOMIC DNA]</scope>
    <source>
        <strain evidence="4 5">CGMCC 1.7031</strain>
    </source>
</reference>
<evidence type="ECO:0000259" key="3">
    <source>
        <dbReference type="Pfam" id="PF18962"/>
    </source>
</evidence>
<gene>
    <name evidence="4" type="ORF">SAMN02927903_02867</name>
</gene>
<feature type="domain" description="Secretion system C-terminal sorting" evidence="3">
    <location>
        <begin position="230"/>
        <end position="300"/>
    </location>
</feature>
<keyword evidence="5" id="KW-1185">Reference proteome</keyword>
<dbReference type="Gene3D" id="2.60.120.200">
    <property type="match status" value="1"/>
</dbReference>
<dbReference type="NCBIfam" id="TIGR04183">
    <property type="entry name" value="Por_Secre_tail"/>
    <property type="match status" value="1"/>
</dbReference>
<accession>A0A1G5JTP1</accession>
<keyword evidence="1 2" id="KW-0732">Signal</keyword>
<feature type="signal peptide" evidence="2">
    <location>
        <begin position="1"/>
        <end position="18"/>
    </location>
</feature>
<dbReference type="Gene3D" id="2.60.40.3080">
    <property type="match status" value="1"/>
</dbReference>